<dbReference type="Gene3D" id="3.40.50.720">
    <property type="entry name" value="NAD(P)-binding Rossmann-like Domain"/>
    <property type="match status" value="1"/>
</dbReference>
<comment type="caution">
    <text evidence="5">The sequence shown here is derived from an EMBL/GenBank/DDBJ whole genome shotgun (WGS) entry which is preliminary data.</text>
</comment>
<evidence type="ECO:0000256" key="3">
    <source>
        <dbReference type="ARBA" id="ARBA00023002"/>
    </source>
</evidence>
<dbReference type="PRINTS" id="PR00081">
    <property type="entry name" value="GDHRDH"/>
</dbReference>
<organism evidence="5 6">
    <name type="scientific">Penicillium nalgiovense</name>
    <dbReference type="NCBI Taxonomy" id="60175"/>
    <lineage>
        <taxon>Eukaryota</taxon>
        <taxon>Fungi</taxon>
        <taxon>Dikarya</taxon>
        <taxon>Ascomycota</taxon>
        <taxon>Pezizomycotina</taxon>
        <taxon>Eurotiomycetes</taxon>
        <taxon>Eurotiomycetidae</taxon>
        <taxon>Eurotiales</taxon>
        <taxon>Aspergillaceae</taxon>
        <taxon>Penicillium</taxon>
    </lineage>
</organism>
<comment type="similarity">
    <text evidence="1">Belongs to the short-chain dehydrogenases/reductases (SDR) family.</text>
</comment>
<proteinExistence type="inferred from homology"/>
<sequence>MSQMGDDGTFQAPESKQAQSKPGLEKGMAPPSESSRLESSHGFVEYVGSNKLKDKKVLITGGDSGIGRSVAVLMAREGADITIVYLPQEQEDAEKTKGLVEKEDRSCLLIPGDLRKNQTCERAVKEHVDRFKKINVLVNNASQQYMCKDITQIDLDQVEDLFRTNILQMFAITKYALPHMSKGDSIINNTSVVTFRGSSSMVDYASTKGAIVGFTRSLALQLIPKGIRVNAVAPGAIYTPIQVDTRDPKSMEGWGSDKQLGRPGQPSEVAPSFVFLASKDASFYCMGLSSFSPFSFQVTDTLAAGQTLHCYPLGD</sequence>
<keyword evidence="3" id="KW-0560">Oxidoreductase</keyword>
<dbReference type="EMBL" id="CAJVNV010000078">
    <property type="protein sequence ID" value="CAG8024508.1"/>
    <property type="molecule type" value="Genomic_DNA"/>
</dbReference>
<dbReference type="InterPro" id="IPR002347">
    <property type="entry name" value="SDR_fam"/>
</dbReference>
<accession>A0A9W4HIQ7</accession>
<evidence type="ECO:0000256" key="1">
    <source>
        <dbReference type="ARBA" id="ARBA00006484"/>
    </source>
</evidence>
<dbReference type="PANTHER" id="PTHR48107:SF16">
    <property type="entry name" value="NADPH-DEPENDENT ALDEHYDE REDUCTASE 1, CHLOROPLASTIC"/>
    <property type="match status" value="1"/>
</dbReference>
<evidence type="ECO:0000256" key="2">
    <source>
        <dbReference type="ARBA" id="ARBA00022857"/>
    </source>
</evidence>
<dbReference type="SUPFAM" id="SSF51735">
    <property type="entry name" value="NAD(P)-binding Rossmann-fold domains"/>
    <property type="match status" value="1"/>
</dbReference>
<dbReference type="InterPro" id="IPR036291">
    <property type="entry name" value="NAD(P)-bd_dom_sf"/>
</dbReference>
<reference evidence="5" key="1">
    <citation type="submission" date="2021-07" db="EMBL/GenBank/DDBJ databases">
        <authorList>
            <person name="Branca A.L. A."/>
        </authorList>
    </citation>
    <scope>NUCLEOTIDE SEQUENCE</scope>
</reference>
<dbReference type="Proteomes" id="UP001153461">
    <property type="component" value="Unassembled WGS sequence"/>
</dbReference>
<feature type="region of interest" description="Disordered" evidence="4">
    <location>
        <begin position="1"/>
        <end position="40"/>
    </location>
</feature>
<evidence type="ECO:0008006" key="7">
    <source>
        <dbReference type="Google" id="ProtNLM"/>
    </source>
</evidence>
<dbReference type="FunFam" id="3.40.50.720:FF:000084">
    <property type="entry name" value="Short-chain dehydrogenase reductase"/>
    <property type="match status" value="1"/>
</dbReference>
<dbReference type="PANTHER" id="PTHR48107">
    <property type="entry name" value="NADPH-DEPENDENT ALDEHYDE REDUCTASE-LIKE PROTEIN, CHLOROPLASTIC-RELATED"/>
    <property type="match status" value="1"/>
</dbReference>
<dbReference type="GO" id="GO:0016614">
    <property type="term" value="F:oxidoreductase activity, acting on CH-OH group of donors"/>
    <property type="evidence" value="ECO:0007669"/>
    <property type="project" value="UniProtKB-ARBA"/>
</dbReference>
<gene>
    <name evidence="5" type="ORF">PNAL_LOCUS2545</name>
</gene>
<dbReference type="OrthoDB" id="16516at2759"/>
<dbReference type="PROSITE" id="PS00061">
    <property type="entry name" value="ADH_SHORT"/>
    <property type="match status" value="1"/>
</dbReference>
<name>A0A9W4HIQ7_PENNA</name>
<evidence type="ECO:0000313" key="6">
    <source>
        <dbReference type="Proteomes" id="UP001153461"/>
    </source>
</evidence>
<dbReference type="AlphaFoldDB" id="A0A9W4HIQ7"/>
<evidence type="ECO:0000313" key="5">
    <source>
        <dbReference type="EMBL" id="CAG8024508.1"/>
    </source>
</evidence>
<dbReference type="Pfam" id="PF13561">
    <property type="entry name" value="adh_short_C2"/>
    <property type="match status" value="1"/>
</dbReference>
<keyword evidence="2" id="KW-0521">NADP</keyword>
<dbReference type="PRINTS" id="PR00080">
    <property type="entry name" value="SDRFAMILY"/>
</dbReference>
<protein>
    <recommendedName>
        <fullName evidence="7">Oxidoreductase</fullName>
    </recommendedName>
</protein>
<dbReference type="InterPro" id="IPR020904">
    <property type="entry name" value="Sc_DH/Rdtase_CS"/>
</dbReference>
<evidence type="ECO:0000256" key="4">
    <source>
        <dbReference type="SAM" id="MobiDB-lite"/>
    </source>
</evidence>